<protein>
    <submittedName>
        <fullName evidence="1">Uncharacterized protein</fullName>
    </submittedName>
</protein>
<dbReference type="AlphaFoldDB" id="A0AA38GJZ1"/>
<feature type="non-terminal residue" evidence="1">
    <location>
        <position position="1"/>
    </location>
</feature>
<keyword evidence="2" id="KW-1185">Reference proteome</keyword>
<dbReference type="Proteomes" id="UP000824469">
    <property type="component" value="Unassembled WGS sequence"/>
</dbReference>
<accession>A0AA38GJZ1</accession>
<feature type="non-terminal residue" evidence="1">
    <location>
        <position position="212"/>
    </location>
</feature>
<reference evidence="1 2" key="1">
    <citation type="journal article" date="2021" name="Nat. Plants">
        <title>The Taxus genome provides insights into paclitaxel biosynthesis.</title>
        <authorList>
            <person name="Xiong X."/>
            <person name="Gou J."/>
            <person name="Liao Q."/>
            <person name="Li Y."/>
            <person name="Zhou Q."/>
            <person name="Bi G."/>
            <person name="Li C."/>
            <person name="Du R."/>
            <person name="Wang X."/>
            <person name="Sun T."/>
            <person name="Guo L."/>
            <person name="Liang H."/>
            <person name="Lu P."/>
            <person name="Wu Y."/>
            <person name="Zhang Z."/>
            <person name="Ro D.K."/>
            <person name="Shang Y."/>
            <person name="Huang S."/>
            <person name="Yan J."/>
        </authorList>
    </citation>
    <scope>NUCLEOTIDE SEQUENCE [LARGE SCALE GENOMIC DNA]</scope>
    <source>
        <strain evidence="1">Ta-2019</strain>
    </source>
</reference>
<evidence type="ECO:0000313" key="1">
    <source>
        <dbReference type="EMBL" id="KAH9325149.1"/>
    </source>
</evidence>
<proteinExistence type="predicted"/>
<evidence type="ECO:0000313" key="2">
    <source>
        <dbReference type="Proteomes" id="UP000824469"/>
    </source>
</evidence>
<sequence>QIDCADCHEKFEKFFCAVTAPSCGTVDKVMDEIPSLISFIASKKSSTTMSLQKGVHHIIQAASLGFPCKMMCEAVIEACGCPQQPTFGESLIEFFLKFRVQRNIAFQISIHDVHCTIHDQVMDAIEVGSQSSAMSTMRLSIKELFHLIWDKHVCDIFSEESVPGFSGSCVSTLDGTSNCDLCNRVKGTSSIQLEVLKHGVQQLSQMVLRMLQ</sequence>
<gene>
    <name evidence="1" type="ORF">KI387_005327</name>
</gene>
<name>A0AA38GJZ1_TAXCH</name>
<dbReference type="EMBL" id="JAHRHJ020000002">
    <property type="protein sequence ID" value="KAH9325149.1"/>
    <property type="molecule type" value="Genomic_DNA"/>
</dbReference>
<organism evidence="1 2">
    <name type="scientific">Taxus chinensis</name>
    <name type="common">Chinese yew</name>
    <name type="synonym">Taxus wallichiana var. chinensis</name>
    <dbReference type="NCBI Taxonomy" id="29808"/>
    <lineage>
        <taxon>Eukaryota</taxon>
        <taxon>Viridiplantae</taxon>
        <taxon>Streptophyta</taxon>
        <taxon>Embryophyta</taxon>
        <taxon>Tracheophyta</taxon>
        <taxon>Spermatophyta</taxon>
        <taxon>Pinopsida</taxon>
        <taxon>Pinidae</taxon>
        <taxon>Conifers II</taxon>
        <taxon>Cupressales</taxon>
        <taxon>Taxaceae</taxon>
        <taxon>Taxus</taxon>
    </lineage>
</organism>
<comment type="caution">
    <text evidence="1">The sequence shown here is derived from an EMBL/GenBank/DDBJ whole genome shotgun (WGS) entry which is preliminary data.</text>
</comment>